<gene>
    <name evidence="7" type="ORF">D9757_008275</name>
</gene>
<dbReference type="InterPro" id="IPR011990">
    <property type="entry name" value="TPR-like_helical_dom_sf"/>
</dbReference>
<dbReference type="Gene3D" id="1.25.40.10">
    <property type="entry name" value="Tetratricopeptide repeat domain"/>
    <property type="match status" value="1"/>
</dbReference>
<dbReference type="Proteomes" id="UP000518752">
    <property type="component" value="Unassembled WGS sequence"/>
</dbReference>
<feature type="region of interest" description="Disordered" evidence="5">
    <location>
        <begin position="1215"/>
        <end position="1234"/>
    </location>
</feature>
<evidence type="ECO:0000256" key="2">
    <source>
        <dbReference type="ARBA" id="ARBA00012489"/>
    </source>
</evidence>
<feature type="region of interest" description="Disordered" evidence="5">
    <location>
        <begin position="1"/>
        <end position="36"/>
    </location>
</feature>
<sequence length="2778" mass="309018">MPATTASRTRGVGTSRDTKLSTKTSKPHTLSKAIPTAEQLASQLAKTLTIDDDSTSKGKETALSIEKQKVEAMRAINIASQQLSDLMQNEKKVSDLPHGGKEAHEARISAAKHLAILRRVAGGEQNVERAAMSILGKLVALQLYEPALAALTSIHPQLCSLVGAEAGSFLSIPIPQLNIEHDTMLLTLICSYFLNSIIVLSQTQSPKLLEYLSNGNTLLEWIPCLSSSGLPSKHVDSILTKVYSVLMKYSSVDLPSTGLFEIRMYALRCLALTSPGTLQKPDNLWDQAIKIARAFIDASSAEPIPDVAHTVTAAFLELVSVCETRSDNEVFLSAKGFATFCQSWIGFASKACSTLRANSVQILDRIANLMHQPLSDTSLPVTASTHLGSFCKGDLLGQGTHIYAAFAQLLAVLDQKQENEGPTISRIREVRNTLAGQSSVENGSVVTSLLRLSCRCEDAESRDKDLLRIAGKVDRALGRVRKSCLSALQSSSSDEMKDELLNLAQVMVTVYEGALRVTRYNGHLTHLLDTLFTLSRTMLDVKDPRTYGPVYDLLAKATKLLCLSESSSVSPAVGLSGSDSRPDFIRCTSGAFYNIGGFLYQAERYSSAIPFLKEGCKLGDTAILEAERTSEDSKVDKDRTDEDVKSSWTQLRDQLWRRHQLLGVCYLKIGDRRTSFDTFICCINAFPYRTIDDPVDKVTVSNPLNVSPVMRELQGVVERMTQLGACELLLPSSDVCLTPRKIPNTSSAALRGLIMEWQIRGLDGFRWQDGVRDTLAYLLFETLNVYREGQMPVRSLKMLAKALELTYHSPIEAPLWNKHSWLHVERIEEEMKKLCGLKGLGMDSGSSHLQPEYEASIHLWLALHAHRRSDPNQVALASSHTELACKILHTLLSPASSKVSSAFSARHQNTVQDHTSALNMEKPFSKGTISGVPKAKGKPGTSSQRKSTRPSKRKGMPRIDDIPNDTSTSESAKSPPLPIDSFESLPDLLRAHQFSYLSLNVRGLRNNNPELSSYVLGMLPLPILKIKLLDLWRKLEQRCSNGGNDRYLSSSSALALEYLRLGKGKRAHKILNQALATARSGHISDDARALFFLTIASSSVYNDEVEQSVKFYQEASTPTRGTETTDKSASSIEKIQTRVRRIERTAFACEVFASIQSALKNTSGSVEALLQALRLWNRAFDSLARLQPPDSKPGSSGLDESNPFEALSPKETLSALTSSTPQISPSRGGRAASGYSWRRSLSTGLEWRVIQGLLGSLFSLSHVYLTRGSPREAQYFAEQGKELSQSMNTPGGMSRALLMVGEVKLFQGLLAEGCIPLEEIEQWATTNEADPCKGDIHIDLAEFYRLKGDLQQRGAMIVDARKHYRDSMEVIERVNMGFGSVDGVEFGPRLSVGAINIGLFPELLAQVLSRYAWLLRADRDQNETFNKLLEKFDSLPLTSSVQSQKRNLLAKLALDDALQCSRIDMFLSSIGETTIALSAGRNPLAVSLPSTSMDFAKKLEHTEGLFWSYLSALGQGNVHTIRESAISIAMIKTFQASLGRADIRTPLLTAGLLDASSSFTANNEMLEAITNKFTSVFVHDGLEWPRISQRGVPLSQCLEDHILQDTSPDAHLHRYWDAVRHRHQSYAINTETLTSTTTISELPCHWTIVHISVTEDKNTMFISRQRGGEHGQPLVFCVPLKGRREDAEDEHLTFEDALIEMNEIVRLSNETTKVAASIHHDRATRAKWWGERKALDTRLRELLENIEYCWLGAFKTILSKNPHLSPEAINSLRIQLDRVFQRGLRLQDRKTKERALGHKKAPSESLNAPNRVTLDDALVECFSTLASDCRDEELEDLVYFVLDLYQIHGVPVAIAEVDIDQVVIDLRSVLEQHAEKIKNVGHGRVGAFGYSRRDYQDEHLFLVLDKNIQGLPWENIPILQKRSVSRIPSMAFLFDRVHFSRVVQTSDPIRDSSSGCAMVDPRKVYYIINPSGDLERTEERFSPWLKAMEKVGWQGISGRAPSELQVLNALQRTDLVIYFGHGGAEQYVRSHKLRSLPRCAAVMLWGCSSGALKDMGDFDRVGTPLNYMYAGCPTLVANLWDVTDKDIDTFSQSVFDKLHIFPESIRDWPPKSDDYSPLFRRTRYNPFRMTAVIPPVFATAFRLASFLFLRVIPSPLLQSAIPALLTLYLLTASLSVKPARASVSPATALLFSIRSPSRIIRWVNIAINTLLFLCALDLSLSPYFDDASNVIFSRIGAVSDSSVKILVRYPDLNETIHLVWRESKSGAAWSKGPVFELQEENDWVDTVTLSGLWPNTNYEYALAGANSSLLAYPGSSLPFRTFPDPHLLGGHHWRFIVSSCVLPNFPYVPLQGRRISGFDLLADYLFPPSPVVDETPESNNTETIHSDRTHHKASLPASFLLFLGDFIYADVPVYFGNTPESYRRLYRRNYQSPSFRRIYERLPMYHAIDDHEIINNFAGGANDSTQPYPAASNAFQIYGANGNPTPSMSTRGLNHTPHYYDFCHGDAAFFVMDTRRYRTPTSSDPYEQKTMLGEDQMATLLDWLGKVNNTATFKFLVSSVPLTSLWGHDAQYDSWAGFVKEKNVLLNALHTIPNVFVLSGDRHEFAAIEFAAPPGSDFTVTEFSTSPLSMFYIPLVRTLSMQSSEKVTRIRTEHKASLSETDGPSQSKDSTLPLSSTLSSVDQHKINDDITAEEIPKERVVKYIPGGNYKWSSIEIDTRDSQRPTLRLEVMIDGKVGYRHELIGTPVKSQASTALGAFVTSNVKDMLKRIGMQPSKWF</sequence>
<name>A0A8H5H420_9AGAR</name>
<dbReference type="GO" id="GO:0005634">
    <property type="term" value="C:nucleus"/>
    <property type="evidence" value="ECO:0007669"/>
    <property type="project" value="InterPro"/>
</dbReference>
<dbReference type="EC" id="3.4.22.49" evidence="2"/>
<dbReference type="Gene3D" id="3.60.21.70">
    <property type="entry name" value="PhoD-like phosphatase"/>
    <property type="match status" value="1"/>
</dbReference>
<feature type="domain" description="Peptidase C50" evidence="6">
    <location>
        <begin position="1961"/>
        <end position="2058"/>
    </location>
</feature>
<evidence type="ECO:0000313" key="8">
    <source>
        <dbReference type="Proteomes" id="UP000518752"/>
    </source>
</evidence>
<dbReference type="OrthoDB" id="10255632at2759"/>
<comment type="caution">
    <text evidence="7">The sequence shown here is derived from an EMBL/GenBank/DDBJ whole genome shotgun (WGS) entry which is preliminary data.</text>
</comment>
<keyword evidence="3" id="KW-0378">Hydrolase</keyword>
<dbReference type="PROSITE" id="PS51700">
    <property type="entry name" value="SEPARIN"/>
    <property type="match status" value="1"/>
</dbReference>
<dbReference type="SUPFAM" id="SSF56300">
    <property type="entry name" value="Metallo-dependent phosphatases"/>
    <property type="match status" value="1"/>
</dbReference>
<dbReference type="EMBL" id="JAACJN010000090">
    <property type="protein sequence ID" value="KAF5376561.1"/>
    <property type="molecule type" value="Genomic_DNA"/>
</dbReference>
<comment type="catalytic activity">
    <reaction evidence="1">
        <text>All bonds known to be hydrolyzed by this endopeptidase have arginine in P1 and an acidic residue in P4. P6 is often occupied by an acidic residue or by a hydroxy-amino-acid residue, the phosphorylation of which enhances cleavage.</text>
        <dbReference type="EC" id="3.4.22.49"/>
    </reaction>
</comment>
<dbReference type="PANTHER" id="PTHR12792:SF0">
    <property type="entry name" value="SEPARIN"/>
    <property type="match status" value="1"/>
</dbReference>
<reference evidence="7 8" key="1">
    <citation type="journal article" date="2020" name="ISME J.">
        <title>Uncovering the hidden diversity of litter-decomposition mechanisms in mushroom-forming fungi.</title>
        <authorList>
            <person name="Floudas D."/>
            <person name="Bentzer J."/>
            <person name="Ahren D."/>
            <person name="Johansson T."/>
            <person name="Persson P."/>
            <person name="Tunlid A."/>
        </authorList>
    </citation>
    <scope>NUCLEOTIDE SEQUENCE [LARGE SCALE GENOMIC DNA]</scope>
    <source>
        <strain evidence="7 8">CBS 406.79</strain>
    </source>
</reference>
<dbReference type="InterPro" id="IPR030397">
    <property type="entry name" value="SEPARIN_core_dom"/>
</dbReference>
<protein>
    <recommendedName>
        <fullName evidence="2">separase</fullName>
        <ecNumber evidence="2">3.4.22.49</ecNumber>
    </recommendedName>
</protein>
<evidence type="ECO:0000256" key="4">
    <source>
        <dbReference type="ARBA" id="ARBA00022829"/>
    </source>
</evidence>
<dbReference type="GO" id="GO:0006508">
    <property type="term" value="P:proteolysis"/>
    <property type="evidence" value="ECO:0007669"/>
    <property type="project" value="InterPro"/>
</dbReference>
<evidence type="ECO:0000256" key="5">
    <source>
        <dbReference type="SAM" id="MobiDB-lite"/>
    </source>
</evidence>
<dbReference type="Pfam" id="PF09423">
    <property type="entry name" value="PhoD"/>
    <property type="match status" value="1"/>
</dbReference>
<organism evidence="7 8">
    <name type="scientific">Collybiopsis confluens</name>
    <dbReference type="NCBI Taxonomy" id="2823264"/>
    <lineage>
        <taxon>Eukaryota</taxon>
        <taxon>Fungi</taxon>
        <taxon>Dikarya</taxon>
        <taxon>Basidiomycota</taxon>
        <taxon>Agaricomycotina</taxon>
        <taxon>Agaricomycetes</taxon>
        <taxon>Agaricomycetidae</taxon>
        <taxon>Agaricales</taxon>
        <taxon>Marasmiineae</taxon>
        <taxon>Omphalotaceae</taxon>
        <taxon>Collybiopsis</taxon>
    </lineage>
</organism>
<dbReference type="GO" id="GO:0005737">
    <property type="term" value="C:cytoplasm"/>
    <property type="evidence" value="ECO:0007669"/>
    <property type="project" value="TreeGrafter"/>
</dbReference>
<dbReference type="Pfam" id="PF03568">
    <property type="entry name" value="Separin_C"/>
    <property type="match status" value="1"/>
</dbReference>
<dbReference type="InterPro" id="IPR018946">
    <property type="entry name" value="PhoD-like_MPP"/>
</dbReference>
<dbReference type="InterPro" id="IPR029052">
    <property type="entry name" value="Metallo-depent_PP-like"/>
</dbReference>
<dbReference type="GO" id="GO:0004197">
    <property type="term" value="F:cysteine-type endopeptidase activity"/>
    <property type="evidence" value="ECO:0007669"/>
    <property type="project" value="InterPro"/>
</dbReference>
<keyword evidence="4" id="KW-0159">Chromosome partition</keyword>
<evidence type="ECO:0000313" key="7">
    <source>
        <dbReference type="EMBL" id="KAF5376561.1"/>
    </source>
</evidence>
<dbReference type="PANTHER" id="PTHR12792">
    <property type="entry name" value="EXTRA SPINDLE POLES 1-RELATED"/>
    <property type="match status" value="1"/>
</dbReference>
<evidence type="ECO:0000256" key="1">
    <source>
        <dbReference type="ARBA" id="ARBA00000451"/>
    </source>
</evidence>
<dbReference type="GO" id="GO:0072686">
    <property type="term" value="C:mitotic spindle"/>
    <property type="evidence" value="ECO:0007669"/>
    <property type="project" value="TreeGrafter"/>
</dbReference>
<feature type="region of interest" description="Disordered" evidence="5">
    <location>
        <begin position="913"/>
        <end position="978"/>
    </location>
</feature>
<dbReference type="InterPro" id="IPR005314">
    <property type="entry name" value="Peptidase_C50"/>
</dbReference>
<dbReference type="GO" id="GO:0051307">
    <property type="term" value="P:meiotic chromosome separation"/>
    <property type="evidence" value="ECO:0007669"/>
    <property type="project" value="TreeGrafter"/>
</dbReference>
<proteinExistence type="predicted"/>
<evidence type="ECO:0000256" key="3">
    <source>
        <dbReference type="ARBA" id="ARBA00022801"/>
    </source>
</evidence>
<feature type="compositionally biased region" description="Polar residues" evidence="5">
    <location>
        <begin position="1215"/>
        <end position="1225"/>
    </location>
</feature>
<feature type="compositionally biased region" description="Basic residues" evidence="5">
    <location>
        <begin position="946"/>
        <end position="956"/>
    </location>
</feature>
<dbReference type="InterPro" id="IPR038607">
    <property type="entry name" value="PhoD-like_sf"/>
</dbReference>
<feature type="region of interest" description="Disordered" evidence="5">
    <location>
        <begin position="2650"/>
        <end position="2678"/>
    </location>
</feature>
<evidence type="ECO:0000259" key="6">
    <source>
        <dbReference type="PROSITE" id="PS51700"/>
    </source>
</evidence>
<keyword evidence="8" id="KW-1185">Reference proteome</keyword>
<dbReference type="CDD" id="cd07389">
    <property type="entry name" value="MPP_PhoD"/>
    <property type="match status" value="1"/>
</dbReference>
<accession>A0A8H5H420</accession>
<dbReference type="GO" id="GO:0044732">
    <property type="term" value="C:mitotic spindle pole body"/>
    <property type="evidence" value="ECO:0007669"/>
    <property type="project" value="TreeGrafter"/>
</dbReference>
<feature type="compositionally biased region" description="Polar residues" evidence="5">
    <location>
        <begin position="2658"/>
        <end position="2669"/>
    </location>
</feature>